<dbReference type="SMART" id="SM00320">
    <property type="entry name" value="WD40"/>
    <property type="match status" value="2"/>
</dbReference>
<dbReference type="GO" id="GO:0000502">
    <property type="term" value="C:proteasome complex"/>
    <property type="evidence" value="ECO:0007669"/>
    <property type="project" value="UniProtKB-KW"/>
</dbReference>
<organism evidence="6">
    <name type="scientific">Caligus clemensi</name>
    <name type="common">Sea louse</name>
    <dbReference type="NCBI Taxonomy" id="344056"/>
    <lineage>
        <taxon>Eukaryota</taxon>
        <taxon>Metazoa</taxon>
        <taxon>Ecdysozoa</taxon>
        <taxon>Arthropoda</taxon>
        <taxon>Crustacea</taxon>
        <taxon>Multicrustacea</taxon>
        <taxon>Hexanauplia</taxon>
        <taxon>Copepoda</taxon>
        <taxon>Siphonostomatoida</taxon>
        <taxon>Caligidae</taxon>
        <taxon>Caligus</taxon>
    </lineage>
</organism>
<dbReference type="PROSITE" id="PS50294">
    <property type="entry name" value="WD_REPEATS_REGION"/>
    <property type="match status" value="1"/>
</dbReference>
<dbReference type="InterPro" id="IPR001680">
    <property type="entry name" value="WD40_rpt"/>
</dbReference>
<dbReference type="PROSITE" id="PS50082">
    <property type="entry name" value="WD_REPEATS_2"/>
    <property type="match status" value="2"/>
</dbReference>
<evidence type="ECO:0000256" key="3">
    <source>
        <dbReference type="ARBA" id="ARBA00022942"/>
    </source>
</evidence>
<protein>
    <submittedName>
        <fullName evidence="6">Proteasomal ATPase-associated factor 1</fullName>
    </submittedName>
</protein>
<feature type="repeat" description="WD" evidence="5">
    <location>
        <begin position="191"/>
        <end position="223"/>
    </location>
</feature>
<keyword evidence="2" id="KW-0677">Repeat</keyword>
<proteinExistence type="evidence at transcript level"/>
<evidence type="ECO:0000256" key="4">
    <source>
        <dbReference type="ARBA" id="ARBA00038321"/>
    </source>
</evidence>
<evidence type="ECO:0000256" key="2">
    <source>
        <dbReference type="ARBA" id="ARBA00022737"/>
    </source>
</evidence>
<dbReference type="InterPro" id="IPR015943">
    <property type="entry name" value="WD40/YVTN_repeat-like_dom_sf"/>
</dbReference>
<keyword evidence="3" id="KW-0647">Proteasome</keyword>
<dbReference type="InterPro" id="IPR051179">
    <property type="entry name" value="WD_repeat_multifunction"/>
</dbReference>
<dbReference type="PANTHER" id="PTHR19857:SF19">
    <property type="entry name" value="26S PROTEASOME REGULATORY SUBUNIT RPN14"/>
    <property type="match status" value="1"/>
</dbReference>
<evidence type="ECO:0000256" key="5">
    <source>
        <dbReference type="PROSITE-ProRule" id="PRU00221"/>
    </source>
</evidence>
<comment type="similarity">
    <text evidence="4">Belongs to the WD repeat PAAF1/RPN14 family.</text>
</comment>
<keyword evidence="1 5" id="KW-0853">WD repeat</keyword>
<dbReference type="SUPFAM" id="SSF50978">
    <property type="entry name" value="WD40 repeat-like"/>
    <property type="match status" value="1"/>
</dbReference>
<dbReference type="Gene3D" id="2.130.10.10">
    <property type="entry name" value="YVTN repeat-like/Quinoprotein amine dehydrogenase"/>
    <property type="match status" value="1"/>
</dbReference>
<dbReference type="EMBL" id="BT081130">
    <property type="protein sequence ID" value="ACO15554.1"/>
    <property type="molecule type" value="mRNA"/>
</dbReference>
<dbReference type="InterPro" id="IPR036322">
    <property type="entry name" value="WD40_repeat_dom_sf"/>
</dbReference>
<dbReference type="PANTHER" id="PTHR19857">
    <property type="entry name" value="MITOCHONDRIAL DIVISION PROTEIN 1-RELATED"/>
    <property type="match status" value="1"/>
</dbReference>
<name>C1C2Q1_CALCM</name>
<feature type="repeat" description="WD" evidence="5">
    <location>
        <begin position="149"/>
        <end position="190"/>
    </location>
</feature>
<accession>C1C2Q1</accession>
<evidence type="ECO:0000256" key="1">
    <source>
        <dbReference type="ARBA" id="ARBA00022574"/>
    </source>
</evidence>
<dbReference type="Pfam" id="PF00400">
    <property type="entry name" value="WD40"/>
    <property type="match status" value="2"/>
</dbReference>
<sequence length="250" mass="27176">MDDESTNLAVSSGSLEGLLYLDPSWFDIIKLPKSDSLPIKSWMSFKPSKGFQGIHGVISHIGREEPPELLHSEDFKVLSHGDSHLDMSFRGSSEVRFVGPKDVFKSIHVSNVIKLDVSQGGIGLSLGKEGKKSSFRIWESESGIVRRSLEGHHGYGYSCRFFPSGIVVLTSGADMMLNIWSAETGISHRSLKGHTSAVNDSAIVGVGKNVISISNDSTVRLWNCGTGAFLDVISKVDDVPICCEIANFSF</sequence>
<dbReference type="AlphaFoldDB" id="C1C2Q1"/>
<gene>
    <name evidence="6" type="primary">PAAF1</name>
</gene>
<evidence type="ECO:0000313" key="6">
    <source>
        <dbReference type="EMBL" id="ACO15554.1"/>
    </source>
</evidence>
<reference evidence="6" key="1">
    <citation type="submission" date="2009-03" db="EMBL/GenBank/DDBJ databases">
        <title>Caligus clemensi ESTs and full-length cDNAs.</title>
        <authorList>
            <person name="Yasuike M."/>
            <person name="von Schalburg K."/>
            <person name="Cooper G."/>
            <person name="Leong J."/>
            <person name="Jones S.R.M."/>
            <person name="Koop B.F."/>
        </authorList>
    </citation>
    <scope>NUCLEOTIDE SEQUENCE</scope>
    <source>
        <tissue evidence="6">Whole</tissue>
    </source>
</reference>